<dbReference type="SUPFAM" id="SSF53756">
    <property type="entry name" value="UDP-Glycosyltransferase/glycogen phosphorylase"/>
    <property type="match status" value="1"/>
</dbReference>
<dbReference type="Pfam" id="PF00534">
    <property type="entry name" value="Glycos_transf_1"/>
    <property type="match status" value="1"/>
</dbReference>
<gene>
    <name evidence="2" type="ORF">BKK51_07565</name>
</gene>
<dbReference type="GO" id="GO:0016757">
    <property type="term" value="F:glycosyltransferase activity"/>
    <property type="evidence" value="ECO:0007669"/>
    <property type="project" value="InterPro"/>
</dbReference>
<dbReference type="Proteomes" id="UP000188728">
    <property type="component" value="Unassembled WGS sequence"/>
</dbReference>
<organism evidence="2 3">
    <name type="scientific">Rodentibacter trehalosifermentans</name>
    <dbReference type="NCBI Taxonomy" id="1908263"/>
    <lineage>
        <taxon>Bacteria</taxon>
        <taxon>Pseudomonadati</taxon>
        <taxon>Pseudomonadota</taxon>
        <taxon>Gammaproteobacteria</taxon>
        <taxon>Pasteurellales</taxon>
        <taxon>Pasteurellaceae</taxon>
        <taxon>Rodentibacter</taxon>
    </lineage>
</organism>
<dbReference type="AlphaFoldDB" id="A0A1V3IT34"/>
<name>A0A1V3IT34_9PAST</name>
<dbReference type="RefSeq" id="WP_077474226.1">
    <property type="nucleotide sequence ID" value="NZ_MLHK01000038.1"/>
</dbReference>
<dbReference type="InterPro" id="IPR001296">
    <property type="entry name" value="Glyco_trans_1"/>
</dbReference>
<reference evidence="2 3" key="1">
    <citation type="submission" date="2016-10" db="EMBL/GenBank/DDBJ databases">
        <title>Rodentibacter gen. nov. and new species.</title>
        <authorList>
            <person name="Christensen H."/>
        </authorList>
    </citation>
    <scope>NUCLEOTIDE SEQUENCE [LARGE SCALE GENOMIC DNA]</scope>
    <source>
        <strain evidence="2 3">H1983213011</strain>
    </source>
</reference>
<evidence type="ECO:0000313" key="3">
    <source>
        <dbReference type="Proteomes" id="UP000188728"/>
    </source>
</evidence>
<protein>
    <recommendedName>
        <fullName evidence="1">Glycosyl transferase family 1 domain-containing protein</fullName>
    </recommendedName>
</protein>
<comment type="caution">
    <text evidence="2">The sequence shown here is derived from an EMBL/GenBank/DDBJ whole genome shotgun (WGS) entry which is preliminary data.</text>
</comment>
<evidence type="ECO:0000313" key="2">
    <source>
        <dbReference type="EMBL" id="OOF45079.1"/>
    </source>
</evidence>
<proteinExistence type="predicted"/>
<dbReference type="EMBL" id="MLHK01000038">
    <property type="protein sequence ID" value="OOF45079.1"/>
    <property type="molecule type" value="Genomic_DNA"/>
</dbReference>
<dbReference type="Gene3D" id="3.40.50.2000">
    <property type="entry name" value="Glycogen Phosphorylase B"/>
    <property type="match status" value="2"/>
</dbReference>
<sequence length="386" mass="44965">MKKIDILYVDPIGKIQSGISCYIQQASKLMSATGIITYILTIKQNENIEDFRKRVALFVRENLINLIESPETLHSTKYVEHPKIHIRLHGSKSIGNYFQSLNIRKGDIIEEQNIIEKAKYVSAPSAITEFFSRKVLKIKKDIIIYPNPFYSDNIKNKKNSLKKDQKEIFFIGRGEYLKGIHFIPYLSEFNINFIGDNNLKRFLNKHLNPNEYSFVDGSNGNFISRISLGDIVVVPSLFETWSMVALEALSAYALIVIWSHLGICEYFSKPIDSYIAKPWDIQDFCLKLKMAINQKNNNEQYRNDINLFFDKINSEFIETSTNIFKDNLTNFLLKPTNYQEYPKPINIKQIEGESMRTIKKSKNYLENLSFFLAIQNFSYNYIKIKT</sequence>
<accession>A0A1V3IT34</accession>
<feature type="domain" description="Glycosyl transferase family 1" evidence="1">
    <location>
        <begin position="155"/>
        <end position="303"/>
    </location>
</feature>
<evidence type="ECO:0000259" key="1">
    <source>
        <dbReference type="Pfam" id="PF00534"/>
    </source>
</evidence>